<proteinExistence type="inferred from homology"/>
<keyword evidence="5" id="KW-0808">Transferase</keyword>
<dbReference type="Proteomes" id="UP000070457">
    <property type="component" value="Unassembled WGS sequence"/>
</dbReference>
<evidence type="ECO:0000313" key="5">
    <source>
        <dbReference type="EMBL" id="KXK25877.1"/>
    </source>
</evidence>
<dbReference type="Gene3D" id="3.40.50.920">
    <property type="match status" value="1"/>
</dbReference>
<dbReference type="AlphaFoldDB" id="A0A136LW90"/>
<accession>A0A136LW90</accession>
<comment type="cofactor">
    <cofactor evidence="1">
        <name>thiamine diphosphate</name>
        <dbReference type="ChEBI" id="CHEBI:58937"/>
    </cofactor>
</comment>
<comment type="caution">
    <text evidence="5">The sequence shown here is derived from an EMBL/GenBank/DDBJ whole genome shotgun (WGS) entry which is preliminary data.</text>
</comment>
<dbReference type="EC" id="2.2.1.7" evidence="5"/>
<dbReference type="PANTHER" id="PTHR43825">
    <property type="entry name" value="PYRUVATE DEHYDROGENASE E1 COMPONENT"/>
    <property type="match status" value="1"/>
</dbReference>
<dbReference type="InterPro" id="IPR005475">
    <property type="entry name" value="Transketolase-like_Pyr-bd"/>
</dbReference>
<evidence type="ECO:0000256" key="3">
    <source>
        <dbReference type="ARBA" id="ARBA00023052"/>
    </source>
</evidence>
<dbReference type="SMART" id="SM00861">
    <property type="entry name" value="Transket_pyr"/>
    <property type="match status" value="1"/>
</dbReference>
<evidence type="ECO:0000256" key="2">
    <source>
        <dbReference type="ARBA" id="ARBA00007131"/>
    </source>
</evidence>
<dbReference type="Pfam" id="PF02780">
    <property type="entry name" value="Transketolase_C"/>
    <property type="match status" value="1"/>
</dbReference>
<reference evidence="5 6" key="1">
    <citation type="submission" date="2015-02" db="EMBL/GenBank/DDBJ databases">
        <title>Improved understanding of the partial-nitritation anammox process through 23 genomes representing the majority of the microbial community.</title>
        <authorList>
            <person name="Speth D.R."/>
            <person name="In T Zandt M."/>
            <person name="Guerrero Cruz S."/>
            <person name="Jetten M.S."/>
            <person name="Dutilh B.E."/>
        </authorList>
    </citation>
    <scope>NUCLEOTIDE SEQUENCE [LARGE SCALE GENOMIC DNA]</scope>
    <source>
        <strain evidence="5">OLB20</strain>
    </source>
</reference>
<dbReference type="Pfam" id="PF02779">
    <property type="entry name" value="Transket_pyr"/>
    <property type="match status" value="1"/>
</dbReference>
<dbReference type="SUPFAM" id="SSF52518">
    <property type="entry name" value="Thiamin diphosphate-binding fold (THDP-binding)"/>
    <property type="match status" value="1"/>
</dbReference>
<dbReference type="PANTHER" id="PTHR43825:SF1">
    <property type="entry name" value="TRANSKETOLASE-LIKE PYRIMIDINE-BINDING DOMAIN-CONTAINING PROTEIN"/>
    <property type="match status" value="1"/>
</dbReference>
<protein>
    <submittedName>
        <fullName evidence="5">1-deoxy-D-xylulose-5-phosphate synthase</fullName>
        <ecNumber evidence="5">2.2.1.7</ecNumber>
    </submittedName>
</protein>
<evidence type="ECO:0000256" key="1">
    <source>
        <dbReference type="ARBA" id="ARBA00001964"/>
    </source>
</evidence>
<keyword evidence="3" id="KW-0786">Thiamine pyrophosphate</keyword>
<gene>
    <name evidence="5" type="primary">dxs</name>
    <name evidence="5" type="ORF">TR69_WS6001001483</name>
</gene>
<dbReference type="Gene3D" id="3.40.50.970">
    <property type="match status" value="1"/>
</dbReference>
<dbReference type="CDD" id="cd07033">
    <property type="entry name" value="TPP_PYR_DXS_TK_like"/>
    <property type="match status" value="1"/>
</dbReference>
<evidence type="ECO:0000313" key="6">
    <source>
        <dbReference type="Proteomes" id="UP000070457"/>
    </source>
</evidence>
<sequence length="324" mass="34741">MQTVNLRNLSELELKPIRDGFGEGFLNIGAAIPDVIGLNADLTESVRMHLFEEKYPERFFQVGICEQNMAGVAAGMALSGKIPYMGSFANFSPGRNYDQIRTSICMMNANVKIVSSHAGFSHGSDGITVQMLEDIAMMRSLPNMTVLVPADAYQAMQMAEAAATIEGPVYLRLGRSETPLLFAEGTPFVPGEAQLLRDGSHVTIFAAGYLVFRALLAADNLHKQGIEAQVINIHTIKPLDEASVLAAAAKTGAVVTAEEAQVNGGLGGAIAEVLGRKLPTPMEMVAVMDQFGETGTTMDLNKSRNLMEDDIVAAVLHVLERKSA</sequence>
<dbReference type="STRING" id="1617426.TR69_WS6001001483"/>
<dbReference type="InterPro" id="IPR033248">
    <property type="entry name" value="Transketolase_C"/>
</dbReference>
<evidence type="ECO:0000259" key="4">
    <source>
        <dbReference type="SMART" id="SM00861"/>
    </source>
</evidence>
<comment type="similarity">
    <text evidence="2">Belongs to the transketolase family.</text>
</comment>
<dbReference type="PATRIC" id="fig|1617426.3.peg.1460"/>
<name>A0A136LW90_9BACT</name>
<dbReference type="FunFam" id="3.40.50.970:FF:000129">
    <property type="entry name" value="Transketolase"/>
    <property type="match status" value="1"/>
</dbReference>
<dbReference type="EMBL" id="JYNZ01000006">
    <property type="protein sequence ID" value="KXK25877.1"/>
    <property type="molecule type" value="Genomic_DNA"/>
</dbReference>
<dbReference type="SUPFAM" id="SSF52922">
    <property type="entry name" value="TK C-terminal domain-like"/>
    <property type="match status" value="1"/>
</dbReference>
<feature type="domain" description="Transketolase-like pyrimidine-binding" evidence="4">
    <location>
        <begin position="15"/>
        <end position="180"/>
    </location>
</feature>
<dbReference type="InterPro" id="IPR029061">
    <property type="entry name" value="THDP-binding"/>
</dbReference>
<dbReference type="InterPro" id="IPR009014">
    <property type="entry name" value="Transketo_C/PFOR_II"/>
</dbReference>
<dbReference type="InterPro" id="IPR051157">
    <property type="entry name" value="PDH/Transketolase"/>
</dbReference>
<organism evidence="5 6">
    <name type="scientific">candidate division WS6 bacterium OLB20</name>
    <dbReference type="NCBI Taxonomy" id="1617426"/>
    <lineage>
        <taxon>Bacteria</taxon>
        <taxon>Candidatus Dojkabacteria</taxon>
    </lineage>
</organism>
<dbReference type="GO" id="GO:0008661">
    <property type="term" value="F:1-deoxy-D-xylulose-5-phosphate synthase activity"/>
    <property type="evidence" value="ECO:0007669"/>
    <property type="project" value="UniProtKB-EC"/>
</dbReference>